<proteinExistence type="predicted"/>
<evidence type="ECO:0000256" key="7">
    <source>
        <dbReference type="PROSITE-ProRule" id="PRU00418"/>
    </source>
</evidence>
<sequence>MAREITRDDLNQVSMQVILHAGNARELTMAALTELTAEKPDFRKIADNFKHAHLELTEAHSHQTDMIQLEANGDFIPYSTLFGHAQDTLMTIQSEMLLAEKITEIEKKHGGDSNA</sequence>
<evidence type="ECO:0000256" key="2">
    <source>
        <dbReference type="ARBA" id="ARBA00022597"/>
    </source>
</evidence>
<evidence type="ECO:0000256" key="5">
    <source>
        <dbReference type="PIRSR" id="PIRSR000699-1"/>
    </source>
</evidence>
<reference evidence="8 9" key="1">
    <citation type="submission" date="2017-12" db="EMBL/GenBank/DDBJ databases">
        <title>Phylogenetic diversity of female urinary microbiome.</title>
        <authorList>
            <person name="Thomas-White K."/>
            <person name="Wolfe A.J."/>
        </authorList>
    </citation>
    <scope>NUCLEOTIDE SEQUENCE [LARGE SCALE GENOMIC DNA]</scope>
    <source>
        <strain evidence="8 9">UMB0004</strain>
    </source>
</reference>
<dbReference type="Pfam" id="PF02255">
    <property type="entry name" value="PTS_IIA"/>
    <property type="match status" value="1"/>
</dbReference>
<comment type="cofactor">
    <cofactor evidence="6">
        <name>Mg(2+)</name>
        <dbReference type="ChEBI" id="CHEBI:18420"/>
    </cofactor>
    <text evidence="6">Binds 1 Mg(2+) ion per trimer.</text>
</comment>
<dbReference type="PIRSF" id="PIRSF000699">
    <property type="entry name" value="PTS_IILac_III"/>
    <property type="match status" value="1"/>
</dbReference>
<feature type="modified residue" description="Phosphohistidine; by HPr" evidence="7">
    <location>
        <position position="84"/>
    </location>
</feature>
<dbReference type="SUPFAM" id="SSF46973">
    <property type="entry name" value="Enzyme IIa from lactose specific PTS, IIa-lac"/>
    <property type="match status" value="1"/>
</dbReference>
<dbReference type="GO" id="GO:0009401">
    <property type="term" value="P:phosphoenolpyruvate-dependent sugar phosphotransferase system"/>
    <property type="evidence" value="ECO:0007669"/>
    <property type="project" value="UniProtKB-KW"/>
</dbReference>
<dbReference type="Proteomes" id="UP000234212">
    <property type="component" value="Unassembled WGS sequence"/>
</dbReference>
<keyword evidence="4" id="KW-0598">Phosphotransferase system</keyword>
<keyword evidence="1" id="KW-0813">Transport</keyword>
<dbReference type="AlphaFoldDB" id="A0AAP8IYC6"/>
<dbReference type="GO" id="GO:0016740">
    <property type="term" value="F:transferase activity"/>
    <property type="evidence" value="ECO:0007669"/>
    <property type="project" value="UniProtKB-KW"/>
</dbReference>
<dbReference type="InterPro" id="IPR036542">
    <property type="entry name" value="PTS_IIA_lac/cel_sf"/>
</dbReference>
<accession>A0AAP8IYC6</accession>
<evidence type="ECO:0000256" key="1">
    <source>
        <dbReference type="ARBA" id="ARBA00022448"/>
    </source>
</evidence>
<dbReference type="PROSITE" id="PS51095">
    <property type="entry name" value="PTS_EIIA_TYPE_3"/>
    <property type="match status" value="1"/>
</dbReference>
<dbReference type="PANTHER" id="PTHR34382">
    <property type="entry name" value="PTS SYSTEM N,N'-DIACETYLCHITOBIOSE-SPECIFIC EIIA COMPONENT"/>
    <property type="match status" value="1"/>
</dbReference>
<dbReference type="EMBL" id="PKJX01000006">
    <property type="protein sequence ID" value="PLA55980.1"/>
    <property type="molecule type" value="Genomic_DNA"/>
</dbReference>
<keyword evidence="6" id="KW-0479">Metal-binding</keyword>
<evidence type="ECO:0000313" key="8">
    <source>
        <dbReference type="EMBL" id="PLA55980.1"/>
    </source>
</evidence>
<evidence type="ECO:0000256" key="3">
    <source>
        <dbReference type="ARBA" id="ARBA00022679"/>
    </source>
</evidence>
<keyword evidence="2" id="KW-0762">Sugar transport</keyword>
<dbReference type="InterPro" id="IPR003188">
    <property type="entry name" value="PTS_IIA_lac/cel"/>
</dbReference>
<protein>
    <submittedName>
        <fullName evidence="8">PTS lactose/cellobiose transporter subunit IIA</fullName>
    </submittedName>
</protein>
<gene>
    <name evidence="8" type="ORF">CYJ91_11685</name>
</gene>
<evidence type="ECO:0000256" key="6">
    <source>
        <dbReference type="PIRSR" id="PIRSR000699-2"/>
    </source>
</evidence>
<dbReference type="GeneID" id="69830975"/>
<comment type="caution">
    <text evidence="8">The sequence shown here is derived from an EMBL/GenBank/DDBJ whole genome shotgun (WGS) entry which is preliminary data.</text>
</comment>
<feature type="binding site" evidence="6">
    <location>
        <position position="87"/>
    </location>
    <ligand>
        <name>Mg(2+)</name>
        <dbReference type="ChEBI" id="CHEBI:18420"/>
        <note>ligand shared between all trimeric partners</note>
    </ligand>
</feature>
<name>A0AAP8IYC6_LACRH</name>
<dbReference type="GO" id="GO:0046872">
    <property type="term" value="F:metal ion binding"/>
    <property type="evidence" value="ECO:0007669"/>
    <property type="project" value="UniProtKB-KW"/>
</dbReference>
<dbReference type="PANTHER" id="PTHR34382:SF7">
    <property type="entry name" value="PTS SYSTEM N,N'-DIACETYLCHITOBIOSE-SPECIFIC EIIA COMPONENT"/>
    <property type="match status" value="1"/>
</dbReference>
<evidence type="ECO:0000313" key="9">
    <source>
        <dbReference type="Proteomes" id="UP000234212"/>
    </source>
</evidence>
<feature type="active site" description="Tele-phosphohistidine intermediate" evidence="5">
    <location>
        <position position="84"/>
    </location>
</feature>
<keyword evidence="6" id="KW-0460">Magnesium</keyword>
<dbReference type="Gene3D" id="1.20.58.80">
    <property type="entry name" value="Phosphotransferase system, lactose/cellobiose-type IIA subunit"/>
    <property type="match status" value="1"/>
</dbReference>
<keyword evidence="3" id="KW-0808">Transferase</keyword>
<organism evidence="8 9">
    <name type="scientific">Lacticaseibacillus rhamnosus</name>
    <name type="common">Lactobacillus rhamnosus</name>
    <dbReference type="NCBI Taxonomy" id="47715"/>
    <lineage>
        <taxon>Bacteria</taxon>
        <taxon>Bacillati</taxon>
        <taxon>Bacillota</taxon>
        <taxon>Bacilli</taxon>
        <taxon>Lactobacillales</taxon>
        <taxon>Lactobacillaceae</taxon>
        <taxon>Lacticaseibacillus</taxon>
    </lineage>
</organism>
<dbReference type="RefSeq" id="WP_047677612.1">
    <property type="nucleotide sequence ID" value="NZ_CP017063.1"/>
</dbReference>
<evidence type="ECO:0000256" key="4">
    <source>
        <dbReference type="ARBA" id="ARBA00022683"/>
    </source>
</evidence>